<dbReference type="Proteomes" id="UP001057452">
    <property type="component" value="Chromosome 1"/>
</dbReference>
<evidence type="ECO:0000313" key="2">
    <source>
        <dbReference type="Proteomes" id="UP001057452"/>
    </source>
</evidence>
<sequence>MIMFGCCLAPSLCRPANSKTSSMSCSAIRGIPRSGIPRLGSSLPRSQDYPRTLPQSCHLNWGVFHHRC</sequence>
<accession>A0ACB9XW93</accession>
<proteinExistence type="predicted"/>
<comment type="caution">
    <text evidence="1">The sequence shown here is derived from an EMBL/GenBank/DDBJ whole genome shotgun (WGS) entry which is preliminary data.</text>
</comment>
<name>A0ACB9XW93_CHAAC</name>
<evidence type="ECO:0000313" key="1">
    <source>
        <dbReference type="EMBL" id="KAI4832086.1"/>
    </source>
</evidence>
<organism evidence="1 2">
    <name type="scientific">Chaenocephalus aceratus</name>
    <name type="common">Blackfin icefish</name>
    <name type="synonym">Chaenichthys aceratus</name>
    <dbReference type="NCBI Taxonomy" id="36190"/>
    <lineage>
        <taxon>Eukaryota</taxon>
        <taxon>Metazoa</taxon>
        <taxon>Chordata</taxon>
        <taxon>Craniata</taxon>
        <taxon>Vertebrata</taxon>
        <taxon>Euteleostomi</taxon>
        <taxon>Actinopterygii</taxon>
        <taxon>Neopterygii</taxon>
        <taxon>Teleostei</taxon>
        <taxon>Neoteleostei</taxon>
        <taxon>Acanthomorphata</taxon>
        <taxon>Eupercaria</taxon>
        <taxon>Perciformes</taxon>
        <taxon>Notothenioidei</taxon>
        <taxon>Channichthyidae</taxon>
        <taxon>Chaenocephalus</taxon>
    </lineage>
</organism>
<dbReference type="EMBL" id="CM043785">
    <property type="protein sequence ID" value="KAI4832086.1"/>
    <property type="molecule type" value="Genomic_DNA"/>
</dbReference>
<protein>
    <submittedName>
        <fullName evidence="1">Uncharacterized protein</fullName>
    </submittedName>
</protein>
<reference evidence="1" key="1">
    <citation type="submission" date="2022-05" db="EMBL/GenBank/DDBJ databases">
        <title>Chromosome-level genome of Chaenocephalus aceratus.</title>
        <authorList>
            <person name="Park H."/>
        </authorList>
    </citation>
    <scope>NUCLEOTIDE SEQUENCE</scope>
    <source>
        <strain evidence="1">KU_202001</strain>
    </source>
</reference>
<gene>
    <name evidence="1" type="ORF">KUCAC02_015067</name>
</gene>
<keyword evidence="2" id="KW-1185">Reference proteome</keyword>